<keyword evidence="4" id="KW-0862">Zinc</keyword>
<keyword evidence="2" id="KW-0863">Zinc-finger</keyword>
<dbReference type="EMBL" id="JACEFF010000386">
    <property type="protein sequence ID" value="KAH9638564.1"/>
    <property type="molecule type" value="Genomic_DNA"/>
</dbReference>
<dbReference type="Proteomes" id="UP000814243">
    <property type="component" value="Unassembled WGS sequence"/>
</dbReference>
<dbReference type="GO" id="GO:0008270">
    <property type="term" value="F:zinc ion binding"/>
    <property type="evidence" value="ECO:0007669"/>
    <property type="project" value="UniProtKB-KW"/>
</dbReference>
<evidence type="ECO:0000256" key="1">
    <source>
        <dbReference type="ARBA" id="ARBA00022723"/>
    </source>
</evidence>
<evidence type="ECO:0000256" key="4">
    <source>
        <dbReference type="ARBA" id="ARBA00022833"/>
    </source>
</evidence>
<dbReference type="Pfam" id="PF01485">
    <property type="entry name" value="IBR"/>
    <property type="match status" value="1"/>
</dbReference>
<organism evidence="6 7">
    <name type="scientific">Spodoptera exigua</name>
    <name type="common">Beet armyworm</name>
    <name type="synonym">Noctua fulgens</name>
    <dbReference type="NCBI Taxonomy" id="7107"/>
    <lineage>
        <taxon>Eukaryota</taxon>
        <taxon>Metazoa</taxon>
        <taxon>Ecdysozoa</taxon>
        <taxon>Arthropoda</taxon>
        <taxon>Hexapoda</taxon>
        <taxon>Insecta</taxon>
        <taxon>Pterygota</taxon>
        <taxon>Neoptera</taxon>
        <taxon>Endopterygota</taxon>
        <taxon>Lepidoptera</taxon>
        <taxon>Glossata</taxon>
        <taxon>Ditrysia</taxon>
        <taxon>Noctuoidea</taxon>
        <taxon>Noctuidae</taxon>
        <taxon>Amphipyrinae</taxon>
        <taxon>Spodoptera</taxon>
    </lineage>
</organism>
<dbReference type="InterPro" id="IPR013083">
    <property type="entry name" value="Znf_RING/FYVE/PHD"/>
</dbReference>
<gene>
    <name evidence="6" type="ORF">HF086_000965</name>
</gene>
<protein>
    <recommendedName>
        <fullName evidence="5">IBR domain-containing protein</fullName>
    </recommendedName>
</protein>
<keyword evidence="3" id="KW-0833">Ubl conjugation pathway</keyword>
<evidence type="ECO:0000256" key="3">
    <source>
        <dbReference type="ARBA" id="ARBA00022786"/>
    </source>
</evidence>
<dbReference type="Gene3D" id="3.30.40.10">
    <property type="entry name" value="Zinc/RING finger domain, C3HC4 (zinc finger)"/>
    <property type="match status" value="1"/>
</dbReference>
<evidence type="ECO:0000259" key="5">
    <source>
        <dbReference type="SMART" id="SM00647"/>
    </source>
</evidence>
<name>A0A922MKP4_SPOEX</name>
<sequence>MKAYVEFEVCNGAYEVSCPDARCRVGAALNLDEISDLVEPAVMEKHLKFRLNHEVAMDAGRAFCPRVGCDTVVQVRAASPAHCPTCRHDFCSQCNQELLYRVLCVQKFPKIPKTPQQLHWRSPMKNEFCLGNLKTGLIEVRCAIDS</sequence>
<accession>A0A922MKP4</accession>
<reference evidence="6" key="1">
    <citation type="journal article" date="2021" name="G3 (Bethesda)">
        <title>Genome and transcriptome analysis of the beet armyworm Spodoptera exigua reveals targets for pest control. .</title>
        <authorList>
            <person name="Simon S."/>
            <person name="Breeschoten T."/>
            <person name="Jansen H.J."/>
            <person name="Dirks R.P."/>
            <person name="Schranz M.E."/>
            <person name="Ros V.I.D."/>
        </authorList>
    </citation>
    <scope>NUCLEOTIDE SEQUENCE</scope>
    <source>
        <strain evidence="6">TB_SE_WUR_2020</strain>
    </source>
</reference>
<dbReference type="AlphaFoldDB" id="A0A922MKP4"/>
<proteinExistence type="predicted"/>
<evidence type="ECO:0000313" key="6">
    <source>
        <dbReference type="EMBL" id="KAH9638564.1"/>
    </source>
</evidence>
<dbReference type="SMART" id="SM00647">
    <property type="entry name" value="IBR"/>
    <property type="match status" value="1"/>
</dbReference>
<evidence type="ECO:0000256" key="2">
    <source>
        <dbReference type="ARBA" id="ARBA00022771"/>
    </source>
</evidence>
<comment type="caution">
    <text evidence="6">The sequence shown here is derived from an EMBL/GenBank/DDBJ whole genome shotgun (WGS) entry which is preliminary data.</text>
</comment>
<keyword evidence="1" id="KW-0479">Metal-binding</keyword>
<dbReference type="SUPFAM" id="SSF57850">
    <property type="entry name" value="RING/U-box"/>
    <property type="match status" value="1"/>
</dbReference>
<evidence type="ECO:0000313" key="7">
    <source>
        <dbReference type="Proteomes" id="UP000814243"/>
    </source>
</evidence>
<feature type="domain" description="IBR" evidence="5">
    <location>
        <begin position="44"/>
        <end position="104"/>
    </location>
</feature>
<dbReference type="InterPro" id="IPR002867">
    <property type="entry name" value="IBR_dom"/>
</dbReference>